<dbReference type="EMBL" id="CM047580">
    <property type="protein sequence ID" value="KAI9921258.1"/>
    <property type="molecule type" value="Genomic_DNA"/>
</dbReference>
<organism evidence="1 2">
    <name type="scientific">Peronosclerospora sorghi</name>
    <dbReference type="NCBI Taxonomy" id="230839"/>
    <lineage>
        <taxon>Eukaryota</taxon>
        <taxon>Sar</taxon>
        <taxon>Stramenopiles</taxon>
        <taxon>Oomycota</taxon>
        <taxon>Peronosporomycetes</taxon>
        <taxon>Peronosporales</taxon>
        <taxon>Peronosporaceae</taxon>
        <taxon>Peronosclerospora</taxon>
    </lineage>
</organism>
<evidence type="ECO:0000313" key="1">
    <source>
        <dbReference type="EMBL" id="KAI9921258.1"/>
    </source>
</evidence>
<evidence type="ECO:0000313" key="2">
    <source>
        <dbReference type="Proteomes" id="UP001163321"/>
    </source>
</evidence>
<name>A0ACC0WTR2_9STRA</name>
<gene>
    <name evidence="1" type="ORF">PsorP6_000479</name>
</gene>
<reference evidence="1 2" key="1">
    <citation type="journal article" date="2022" name="bioRxiv">
        <title>The genome of the oomycete Peronosclerospora sorghi, a cosmopolitan pathogen of maize and sorghum, is inflated with dispersed pseudogenes.</title>
        <authorList>
            <person name="Fletcher K."/>
            <person name="Martin F."/>
            <person name="Isakeit T."/>
            <person name="Cavanaugh K."/>
            <person name="Magill C."/>
            <person name="Michelmore R."/>
        </authorList>
    </citation>
    <scope>NUCLEOTIDE SEQUENCE [LARGE SCALE GENOMIC DNA]</scope>
    <source>
        <strain evidence="1">P6</strain>
    </source>
</reference>
<keyword evidence="2" id="KW-1185">Reference proteome</keyword>
<accession>A0ACC0WTR2</accession>
<dbReference type="Proteomes" id="UP001163321">
    <property type="component" value="Chromosome 1"/>
</dbReference>
<protein>
    <submittedName>
        <fullName evidence="1">Uncharacterized protein</fullName>
    </submittedName>
</protein>
<sequence>MRMIPNSLDDAYASGNHYGYANGDHVVTVSQLATTKTVYRCTHYGIYSYRQCQVLFRAKAVALEKDTISSGHISKSPMLFAGANGGALQPADGEAFNDRKTRVGKPQLLCETCDVQLLSEHKNVLRRQTSTTISKVVAKAQLEQEPVAQVAVDKVDGPSLNSRPNA</sequence>
<comment type="caution">
    <text evidence="1">The sequence shown here is derived from an EMBL/GenBank/DDBJ whole genome shotgun (WGS) entry which is preliminary data.</text>
</comment>
<proteinExistence type="predicted"/>